<dbReference type="Proteomes" id="UP000001208">
    <property type="component" value="Chromosome"/>
</dbReference>
<dbReference type="EMBL" id="CP001100">
    <property type="protein sequence ID" value="ACF15141.1"/>
    <property type="molecule type" value="Genomic_DNA"/>
</dbReference>
<dbReference type="AlphaFoldDB" id="B3QYR8"/>
<keyword evidence="2" id="KW-1185">Reference proteome</keyword>
<gene>
    <name evidence="1" type="ordered locus">Ctha_2692</name>
</gene>
<evidence type="ECO:0000313" key="1">
    <source>
        <dbReference type="EMBL" id="ACF15141.1"/>
    </source>
</evidence>
<proteinExistence type="predicted"/>
<evidence type="ECO:0000313" key="2">
    <source>
        <dbReference type="Proteomes" id="UP000001208"/>
    </source>
</evidence>
<name>B3QYR8_CHLT3</name>
<dbReference type="HOGENOM" id="CLU_1060486_0_0_10"/>
<sequence length="262" mass="29218">MNSNLLSSAEKLKLYQHYILGQLSELLVPALGEPLTSIGLTVDCIDLIDPNAGEIPANTLLSISEDIKARLKEISEMTHQFNQLTKGANKPRLVNFNQLIDETLSIFSERFRSMNIVSQTHLDYAAPNVLVNPILSKYFILDLLLMAHDFLGEQVFDPSRQTKIRKSLSLKYYGLGSKNVLSLRFMSGSNLNGSEGDFQPENHLVPKKLSNLNLMIAEELSAALGIDFRTTTQLDSQYGTLIHCEAQFPVDANLNHVLEQVS</sequence>
<dbReference type="eggNOG" id="COG4191">
    <property type="taxonomic scope" value="Bacteria"/>
</dbReference>
<accession>B3QYR8</accession>
<dbReference type="KEGG" id="cts:Ctha_2692"/>
<reference evidence="1 2" key="1">
    <citation type="submission" date="2008-06" db="EMBL/GenBank/DDBJ databases">
        <title>Complete sequence of Chloroherpeton thalassium ATCC 35110.</title>
        <authorList>
            <consortium name="US DOE Joint Genome Institute"/>
            <person name="Lucas S."/>
            <person name="Copeland A."/>
            <person name="Lapidus A."/>
            <person name="Glavina del Rio T."/>
            <person name="Dalin E."/>
            <person name="Tice H."/>
            <person name="Bruce D."/>
            <person name="Goodwin L."/>
            <person name="Pitluck S."/>
            <person name="Schmutz J."/>
            <person name="Larimer F."/>
            <person name="Land M."/>
            <person name="Hauser L."/>
            <person name="Kyrpides N."/>
            <person name="Mikhailova N."/>
            <person name="Liu Z."/>
            <person name="Li T."/>
            <person name="Zhao F."/>
            <person name="Overmann J."/>
            <person name="Bryant D.A."/>
            <person name="Richardson P."/>
        </authorList>
    </citation>
    <scope>NUCLEOTIDE SEQUENCE [LARGE SCALE GENOMIC DNA]</scope>
    <source>
        <strain evidence="2">ATCC 35110 / GB-78</strain>
    </source>
</reference>
<protein>
    <submittedName>
        <fullName evidence="1">Uncharacterized protein</fullName>
    </submittedName>
</protein>
<organism evidence="1 2">
    <name type="scientific">Chloroherpeton thalassium (strain ATCC 35110 / GB-78)</name>
    <dbReference type="NCBI Taxonomy" id="517418"/>
    <lineage>
        <taxon>Bacteria</taxon>
        <taxon>Pseudomonadati</taxon>
        <taxon>Chlorobiota</taxon>
        <taxon>Chlorobiia</taxon>
        <taxon>Chlorobiales</taxon>
        <taxon>Chloroherpetonaceae</taxon>
        <taxon>Chloroherpeton</taxon>
    </lineage>
</organism>
<dbReference type="RefSeq" id="WP_012501223.1">
    <property type="nucleotide sequence ID" value="NC_011026.1"/>
</dbReference>